<evidence type="ECO:0000256" key="1">
    <source>
        <dbReference type="SAM" id="MobiDB-lite"/>
    </source>
</evidence>
<evidence type="ECO:0000313" key="2">
    <source>
        <dbReference type="EMBL" id="GAA2496165.1"/>
    </source>
</evidence>
<comment type="caution">
    <text evidence="2">The sequence shown here is derived from an EMBL/GenBank/DDBJ whole genome shotgun (WGS) entry which is preliminary data.</text>
</comment>
<keyword evidence="3" id="KW-1185">Reference proteome</keyword>
<proteinExistence type="predicted"/>
<evidence type="ECO:0000313" key="3">
    <source>
        <dbReference type="Proteomes" id="UP001499942"/>
    </source>
</evidence>
<feature type="region of interest" description="Disordered" evidence="1">
    <location>
        <begin position="1"/>
        <end position="21"/>
    </location>
</feature>
<sequence length="76" mass="7359">MPGSVVRPGGAAGVWWAPGGGDVDSVPVNGRRMPRVSSGAGTPCWRSARRPGGPGGAGAALQAGAPGTVERIAAIV</sequence>
<gene>
    <name evidence="2" type="ORF">GCM10010393_30290</name>
</gene>
<protein>
    <submittedName>
        <fullName evidence="2">Uncharacterized protein</fullName>
    </submittedName>
</protein>
<name>A0ABP5ZEE3_9ACTN</name>
<feature type="region of interest" description="Disordered" evidence="1">
    <location>
        <begin position="33"/>
        <end position="64"/>
    </location>
</feature>
<accession>A0ABP5ZEE3</accession>
<dbReference type="Proteomes" id="UP001499942">
    <property type="component" value="Unassembled WGS sequence"/>
</dbReference>
<reference evidence="3" key="1">
    <citation type="journal article" date="2019" name="Int. J. Syst. Evol. Microbiol.">
        <title>The Global Catalogue of Microorganisms (GCM) 10K type strain sequencing project: providing services to taxonomists for standard genome sequencing and annotation.</title>
        <authorList>
            <consortium name="The Broad Institute Genomics Platform"/>
            <consortium name="The Broad Institute Genome Sequencing Center for Infectious Disease"/>
            <person name="Wu L."/>
            <person name="Ma J."/>
        </authorList>
    </citation>
    <scope>NUCLEOTIDE SEQUENCE [LARGE SCALE GENOMIC DNA]</scope>
    <source>
        <strain evidence="3">JCM 5062</strain>
    </source>
</reference>
<dbReference type="EMBL" id="BAAASR010000016">
    <property type="protein sequence ID" value="GAA2496165.1"/>
    <property type="molecule type" value="Genomic_DNA"/>
</dbReference>
<organism evidence="2 3">
    <name type="scientific">Streptomyces gobitricini</name>
    <dbReference type="NCBI Taxonomy" id="68211"/>
    <lineage>
        <taxon>Bacteria</taxon>
        <taxon>Bacillati</taxon>
        <taxon>Actinomycetota</taxon>
        <taxon>Actinomycetes</taxon>
        <taxon>Kitasatosporales</taxon>
        <taxon>Streptomycetaceae</taxon>
        <taxon>Streptomyces</taxon>
    </lineage>
</organism>